<keyword evidence="1" id="KW-0472">Membrane</keyword>
<evidence type="ECO:0000313" key="3">
    <source>
        <dbReference type="Proteomes" id="UP001596113"/>
    </source>
</evidence>
<accession>A0ABW0HN09</accession>
<keyword evidence="3" id="KW-1185">Reference proteome</keyword>
<keyword evidence="1" id="KW-0812">Transmembrane</keyword>
<gene>
    <name evidence="2" type="ORF">ACFPOF_03455</name>
</gene>
<protein>
    <submittedName>
        <fullName evidence="2">Uncharacterized protein</fullName>
    </submittedName>
</protein>
<name>A0ABW0HN09_9BACL</name>
<reference evidence="3" key="1">
    <citation type="journal article" date="2019" name="Int. J. Syst. Evol. Microbiol.">
        <title>The Global Catalogue of Microorganisms (GCM) 10K type strain sequencing project: providing services to taxonomists for standard genome sequencing and annotation.</title>
        <authorList>
            <consortium name="The Broad Institute Genomics Platform"/>
            <consortium name="The Broad Institute Genome Sequencing Center for Infectious Disease"/>
            <person name="Wu L."/>
            <person name="Ma J."/>
        </authorList>
    </citation>
    <scope>NUCLEOTIDE SEQUENCE [LARGE SCALE GENOMIC DNA]</scope>
    <source>
        <strain evidence="3">CGMCC 1.18575</strain>
    </source>
</reference>
<comment type="caution">
    <text evidence="2">The sequence shown here is derived from an EMBL/GenBank/DDBJ whole genome shotgun (WGS) entry which is preliminary data.</text>
</comment>
<dbReference type="RefSeq" id="WP_378129665.1">
    <property type="nucleotide sequence ID" value="NZ_JBHSMI010000006.1"/>
</dbReference>
<evidence type="ECO:0000313" key="2">
    <source>
        <dbReference type="EMBL" id="MFC5401780.1"/>
    </source>
</evidence>
<sequence>MAYRTYKEIFRVRAEVSSLGTGVHRVVLPEWCTITLDVVIIIALSLPITVFIIAPLPNLFISAFLHIENPILKWIEGFLMSAALAFWLHKKEAAGKTPLQYLGTLVGFILRSTVNSWHDGWDTTRIELQTHKNVQIRTYRFDERECGSLPAVGVGVKRFTLTSAAAVKVRGDKILFTKSGKRLEPGEYQVEGKKIVPVQTEARRQPPSLRDEEDLD</sequence>
<proteinExistence type="predicted"/>
<evidence type="ECO:0000256" key="1">
    <source>
        <dbReference type="SAM" id="Phobius"/>
    </source>
</evidence>
<dbReference type="EMBL" id="JBHSMI010000006">
    <property type="protein sequence ID" value="MFC5401780.1"/>
    <property type="molecule type" value="Genomic_DNA"/>
</dbReference>
<feature type="transmembrane region" description="Helical" evidence="1">
    <location>
        <begin position="38"/>
        <end position="65"/>
    </location>
</feature>
<organism evidence="2 3">
    <name type="scientific">Cohnella soli</name>
    <dbReference type="NCBI Taxonomy" id="425005"/>
    <lineage>
        <taxon>Bacteria</taxon>
        <taxon>Bacillati</taxon>
        <taxon>Bacillota</taxon>
        <taxon>Bacilli</taxon>
        <taxon>Bacillales</taxon>
        <taxon>Paenibacillaceae</taxon>
        <taxon>Cohnella</taxon>
    </lineage>
</organism>
<keyword evidence="1" id="KW-1133">Transmembrane helix</keyword>
<dbReference type="Proteomes" id="UP001596113">
    <property type="component" value="Unassembled WGS sequence"/>
</dbReference>